<dbReference type="eggNOG" id="KOG2558">
    <property type="taxonomic scope" value="Eukaryota"/>
</dbReference>
<reference evidence="1" key="1">
    <citation type="submission" date="2020-05" db="UniProtKB">
        <authorList>
            <consortium name="EnsemblMetazoa"/>
        </authorList>
    </citation>
    <scope>IDENTIFICATION</scope>
    <source>
        <strain evidence="1">Aabys</strain>
    </source>
</reference>
<dbReference type="PANTHER" id="PTHR13374:SF3">
    <property type="entry name" value="DET1 HOMOLOG"/>
    <property type="match status" value="1"/>
</dbReference>
<dbReference type="KEGG" id="mde:101889190"/>
<sequence length="556" mass="65353">MFTKNSQNLQHHLWARESNWRFGHHPVAQPAHYYKRNFYKSITPRLTIQNVDKPLAFLRKFTPDGSMLLAFAYEQRALEVYQYQGVGRVAHLLSSQKSECITAADHSLDSLHIRQQLFNALFKKKYTIQLINASWSTRHVLDREFSIFLENGRYVLLVSVAGGAILPSYQAYQEYPDLFDDANLYDYTFHLVDLHKGCISDTLRMEHDFIVLSHNHSVSVYGRTIAILSTYRQCIELLELDMEGKLQRLYTVGPYGSNLDRDQILAHQQMTTSTLDHTHSVPLSHFKQKILAFIYNWALEAPTECERKEKLKFFYKNFGLVERMLIMKMQLIDSEHILMRYEKRQSQMPLEMLEGTVDSVTKNFKLYVFYNITEQKVLTIFGQNSVNMLLMLRNFCDEFRNVRSLYSWHASSPSNNVYFRESFDNDLKSFPGGIREAAARANPTLPISAQNFSAIPYLDYSLFNYDHRFISALERPRLIGMEPIRFRDRITNILKFRVHLEHSSDTWQEYGMGTNPRDLVTFIFHPYEPFFISIQKFISRYVLNFHIYNTNTKVEP</sequence>
<gene>
    <name evidence="1" type="primary">101889190</name>
</gene>
<accession>A0A1I8M5E9</accession>
<organism evidence="1">
    <name type="scientific">Musca domestica</name>
    <name type="common">House fly</name>
    <dbReference type="NCBI Taxonomy" id="7370"/>
    <lineage>
        <taxon>Eukaryota</taxon>
        <taxon>Metazoa</taxon>
        <taxon>Ecdysozoa</taxon>
        <taxon>Arthropoda</taxon>
        <taxon>Hexapoda</taxon>
        <taxon>Insecta</taxon>
        <taxon>Pterygota</taxon>
        <taxon>Neoptera</taxon>
        <taxon>Endopterygota</taxon>
        <taxon>Diptera</taxon>
        <taxon>Brachycera</taxon>
        <taxon>Muscomorpha</taxon>
        <taxon>Muscoidea</taxon>
        <taxon>Muscidae</taxon>
        <taxon>Musca</taxon>
    </lineage>
</organism>
<dbReference type="VEuPathDB" id="VectorBase:MDOA001431"/>
<dbReference type="GO" id="GO:0032436">
    <property type="term" value="P:positive regulation of proteasomal ubiquitin-dependent protein catabolic process"/>
    <property type="evidence" value="ECO:0007669"/>
    <property type="project" value="TreeGrafter"/>
</dbReference>
<dbReference type="EnsemblMetazoa" id="MDOA001431-RA">
    <property type="protein sequence ID" value="MDOA001431-PA"/>
    <property type="gene ID" value="MDOA001431"/>
</dbReference>
<dbReference type="RefSeq" id="XP_005184474.2">
    <property type="nucleotide sequence ID" value="XM_005184417.4"/>
</dbReference>
<dbReference type="GO" id="GO:1990756">
    <property type="term" value="F:ubiquitin-like ligase-substrate adaptor activity"/>
    <property type="evidence" value="ECO:0007669"/>
    <property type="project" value="TreeGrafter"/>
</dbReference>
<name>A0A1I8M5E9_MUSDO</name>
<dbReference type="GO" id="GO:0005634">
    <property type="term" value="C:nucleus"/>
    <property type="evidence" value="ECO:0007669"/>
    <property type="project" value="TreeGrafter"/>
</dbReference>
<dbReference type="PANTHER" id="PTHR13374">
    <property type="entry name" value="DET1 HOMOLOG DE-ETIOLATED-1 HOMOLOG"/>
    <property type="match status" value="1"/>
</dbReference>
<protein>
    <submittedName>
        <fullName evidence="1">Uncharacterized protein</fullName>
    </submittedName>
</protein>
<dbReference type="OrthoDB" id="18339at2759"/>
<dbReference type="GO" id="GO:0031461">
    <property type="term" value="C:cullin-RING ubiquitin ligase complex"/>
    <property type="evidence" value="ECO:0007669"/>
    <property type="project" value="TreeGrafter"/>
</dbReference>
<dbReference type="AlphaFoldDB" id="A0A1I8M5E9"/>
<dbReference type="VEuPathDB" id="VectorBase:MDOMA2_006783"/>
<proteinExistence type="predicted"/>
<dbReference type="Pfam" id="PF09737">
    <property type="entry name" value="Det1"/>
    <property type="match status" value="1"/>
</dbReference>
<evidence type="ECO:0000313" key="1">
    <source>
        <dbReference type="EnsemblMetazoa" id="MDOA001431-PA"/>
    </source>
</evidence>
<dbReference type="GO" id="GO:0016567">
    <property type="term" value="P:protein ubiquitination"/>
    <property type="evidence" value="ECO:0007669"/>
    <property type="project" value="TreeGrafter"/>
</dbReference>
<dbReference type="InterPro" id="IPR019138">
    <property type="entry name" value="De-etiolated_protein_1_Det1"/>
</dbReference>
<dbReference type="STRING" id="7370.A0A1I8M5E9"/>
<dbReference type="GO" id="GO:0031625">
    <property type="term" value="F:ubiquitin protein ligase binding"/>
    <property type="evidence" value="ECO:0007669"/>
    <property type="project" value="TreeGrafter"/>
</dbReference>